<dbReference type="GO" id="GO:0003723">
    <property type="term" value="F:RNA binding"/>
    <property type="evidence" value="ECO:0007669"/>
    <property type="project" value="UniProtKB-KW"/>
</dbReference>
<name>C5L8R2_PERM5</name>
<dbReference type="Gene3D" id="3.30.110.20">
    <property type="entry name" value="Alba-like domain"/>
    <property type="match status" value="1"/>
</dbReference>
<sequence length="135" mass="15058">MARLPVSLNKEAVLRCSSDLSRVKSLAGALFNCYKEKNVTRRRVEAVGAAAHWNACKAIGLCNRFLLERFQDKHGEEAFPKTALAFAPLTVNEMVDAEAVPGDANPVELRQRTYQFELYDTGNGITSEKIIKAWE</sequence>
<dbReference type="GeneID" id="9057077"/>
<dbReference type="OrthoDB" id="469147at2759"/>
<proteinExistence type="predicted"/>
<protein>
    <submittedName>
        <fullName evidence="2">Uncharacterized protein</fullName>
    </submittedName>
</protein>
<evidence type="ECO:0000256" key="1">
    <source>
        <dbReference type="ARBA" id="ARBA00022884"/>
    </source>
</evidence>
<organism evidence="3">
    <name type="scientific">Perkinsus marinus (strain ATCC 50983 / TXsc)</name>
    <dbReference type="NCBI Taxonomy" id="423536"/>
    <lineage>
        <taxon>Eukaryota</taxon>
        <taxon>Sar</taxon>
        <taxon>Alveolata</taxon>
        <taxon>Perkinsozoa</taxon>
        <taxon>Perkinsea</taxon>
        <taxon>Perkinsida</taxon>
        <taxon>Perkinsidae</taxon>
        <taxon>Perkinsus</taxon>
    </lineage>
</organism>
<dbReference type="InterPro" id="IPR036882">
    <property type="entry name" value="Alba-like_dom_sf"/>
</dbReference>
<reference evidence="2 3" key="1">
    <citation type="submission" date="2008-07" db="EMBL/GenBank/DDBJ databases">
        <authorList>
            <person name="El-Sayed N."/>
            <person name="Caler E."/>
            <person name="Inman J."/>
            <person name="Amedeo P."/>
            <person name="Hass B."/>
            <person name="Wortman J."/>
        </authorList>
    </citation>
    <scope>NUCLEOTIDE SEQUENCE [LARGE SCALE GENOMIC DNA]</scope>
    <source>
        <strain evidence="3">ATCC 50983 / TXsc</strain>
    </source>
</reference>
<dbReference type="Pfam" id="PF04232">
    <property type="entry name" value="SpoVS"/>
    <property type="match status" value="1"/>
</dbReference>
<dbReference type="RefSeq" id="XP_002775066.1">
    <property type="nucleotide sequence ID" value="XM_002775020.1"/>
</dbReference>
<evidence type="ECO:0000313" key="3">
    <source>
        <dbReference type="Proteomes" id="UP000007800"/>
    </source>
</evidence>
<dbReference type="InterPro" id="IPR007347">
    <property type="entry name" value="SpoVS"/>
</dbReference>
<keyword evidence="3" id="KW-1185">Reference proteome</keyword>
<dbReference type="InParanoid" id="C5L8R2"/>
<dbReference type="EMBL" id="GG680302">
    <property type="protein sequence ID" value="EER06882.1"/>
    <property type="molecule type" value="Genomic_DNA"/>
</dbReference>
<keyword evidence="1" id="KW-0694">RNA-binding</keyword>
<dbReference type="AlphaFoldDB" id="C5L8R2"/>
<dbReference type="Proteomes" id="UP000007800">
    <property type="component" value="Unassembled WGS sequence"/>
</dbReference>
<gene>
    <name evidence="2" type="ORF">Pmar_PMAR025388</name>
</gene>
<accession>C5L8R2</accession>
<evidence type="ECO:0000313" key="2">
    <source>
        <dbReference type="EMBL" id="EER06882.1"/>
    </source>
</evidence>